<feature type="compositionally biased region" description="Polar residues" evidence="1">
    <location>
        <begin position="78"/>
        <end position="89"/>
    </location>
</feature>
<evidence type="ECO:0000313" key="2">
    <source>
        <dbReference type="EMBL" id="CAH4032196.1"/>
    </source>
</evidence>
<keyword evidence="3" id="KW-1185">Reference proteome</keyword>
<proteinExistence type="predicted"/>
<dbReference type="Proteomes" id="UP001152562">
    <property type="component" value="Unassembled WGS sequence"/>
</dbReference>
<name>A0A9P0TH03_PIEBR</name>
<evidence type="ECO:0000313" key="3">
    <source>
        <dbReference type="Proteomes" id="UP001152562"/>
    </source>
</evidence>
<organism evidence="2 3">
    <name type="scientific">Pieris brassicae</name>
    <name type="common">White butterfly</name>
    <name type="synonym">Large white butterfly</name>
    <dbReference type="NCBI Taxonomy" id="7116"/>
    <lineage>
        <taxon>Eukaryota</taxon>
        <taxon>Metazoa</taxon>
        <taxon>Ecdysozoa</taxon>
        <taxon>Arthropoda</taxon>
        <taxon>Hexapoda</taxon>
        <taxon>Insecta</taxon>
        <taxon>Pterygota</taxon>
        <taxon>Neoptera</taxon>
        <taxon>Endopterygota</taxon>
        <taxon>Lepidoptera</taxon>
        <taxon>Glossata</taxon>
        <taxon>Ditrysia</taxon>
        <taxon>Papilionoidea</taxon>
        <taxon>Pieridae</taxon>
        <taxon>Pierinae</taxon>
        <taxon>Pieris</taxon>
    </lineage>
</organism>
<sequence length="260" mass="29550">MKDLYKSYQVLLDLGLEPEVIDKVCAAMDQAEDLADQIREAKCAPDLDRRMVEIRPLIFPHLISFLENECRRQDNVPAPSTSPSRISTGPRQQQMRLLRRPDQRVHSVATQHPEKYVYSRDPDYTVVSCQKFLAFVLVHHQRAILDSGAQGSLVSMDLVWVVLRGLVEVTTDFGDVIMGPVFPIQSFTAEDGILCVGLSHAEAIQRFWEVEEHPTAARENPEHQNVNCFFRTTLVVSVQVDLSRGYLSYQPDLFWVTPGL</sequence>
<feature type="region of interest" description="Disordered" evidence="1">
    <location>
        <begin position="73"/>
        <end position="104"/>
    </location>
</feature>
<comment type="caution">
    <text evidence="2">The sequence shown here is derived from an EMBL/GenBank/DDBJ whole genome shotgun (WGS) entry which is preliminary data.</text>
</comment>
<protein>
    <recommendedName>
        <fullName evidence="4">Peptidase A2 domain-containing protein</fullName>
    </recommendedName>
</protein>
<dbReference type="AlphaFoldDB" id="A0A9P0TH03"/>
<evidence type="ECO:0000256" key="1">
    <source>
        <dbReference type="SAM" id="MobiDB-lite"/>
    </source>
</evidence>
<accession>A0A9P0TH03</accession>
<evidence type="ECO:0008006" key="4">
    <source>
        <dbReference type="Google" id="ProtNLM"/>
    </source>
</evidence>
<reference evidence="2" key="1">
    <citation type="submission" date="2022-05" db="EMBL/GenBank/DDBJ databases">
        <authorList>
            <person name="Okamura Y."/>
        </authorList>
    </citation>
    <scope>NUCLEOTIDE SEQUENCE</scope>
</reference>
<dbReference type="EMBL" id="CALOZG010000027">
    <property type="protein sequence ID" value="CAH4032196.1"/>
    <property type="molecule type" value="Genomic_DNA"/>
</dbReference>
<gene>
    <name evidence="2" type="ORF">PIBRA_LOCUS8614</name>
</gene>